<evidence type="ECO:0000259" key="5">
    <source>
        <dbReference type="PROSITE" id="PS50931"/>
    </source>
</evidence>
<dbReference type="PANTHER" id="PTHR30419:SF8">
    <property type="entry name" value="NITROGEN ASSIMILATION TRANSCRIPTIONAL ACTIVATOR-RELATED"/>
    <property type="match status" value="1"/>
</dbReference>
<keyword evidence="7" id="KW-1185">Reference proteome</keyword>
<keyword evidence="3" id="KW-0238">DNA-binding</keyword>
<dbReference type="PRINTS" id="PR00039">
    <property type="entry name" value="HTHLYSR"/>
</dbReference>
<dbReference type="InterPro" id="IPR036388">
    <property type="entry name" value="WH-like_DNA-bd_sf"/>
</dbReference>
<dbReference type="PROSITE" id="PS50931">
    <property type="entry name" value="HTH_LYSR"/>
    <property type="match status" value="1"/>
</dbReference>
<dbReference type="CDD" id="cd05466">
    <property type="entry name" value="PBP2_LTTR_substrate"/>
    <property type="match status" value="1"/>
</dbReference>
<dbReference type="SUPFAM" id="SSF53850">
    <property type="entry name" value="Periplasmic binding protein-like II"/>
    <property type="match status" value="1"/>
</dbReference>
<dbReference type="GO" id="GO:0003700">
    <property type="term" value="F:DNA-binding transcription factor activity"/>
    <property type="evidence" value="ECO:0007669"/>
    <property type="project" value="InterPro"/>
</dbReference>
<evidence type="ECO:0000313" key="7">
    <source>
        <dbReference type="Proteomes" id="UP000440004"/>
    </source>
</evidence>
<sequence>MTPTQIKYFEATYAKGNIAATAKELYVSRPVISRSIKELEEEFGCLLFIRSPKGVEPTREGHILHQLFLELDYSYQTALRKIRDESSKETEQKIRIAITPTNGYEIYESYCREFYQQYPSFKLEIIERPANEILELILNNAVDVAFTPGRLYEFSVLGHMDLFDSIMSIGVSVNNPLASKKTVGILDLLDKPLGILDAPLPGKKRIDTCFTSIGRKPDVVVQTSLQELLYRMTQENYIITILPNNLMKNWNDVAIIPIDFFESYTHKMYWNKAMVHNFAFDIFYEFMKNKCNSIIEK</sequence>
<name>A0A6A7KCV3_9FIRM</name>
<feature type="domain" description="HTH lysR-type" evidence="5">
    <location>
        <begin position="1"/>
        <end position="58"/>
    </location>
</feature>
<dbReference type="InterPro" id="IPR036390">
    <property type="entry name" value="WH_DNA-bd_sf"/>
</dbReference>
<dbReference type="Gene3D" id="1.10.10.10">
    <property type="entry name" value="Winged helix-like DNA-binding domain superfamily/Winged helix DNA-binding domain"/>
    <property type="match status" value="1"/>
</dbReference>
<dbReference type="InterPro" id="IPR050950">
    <property type="entry name" value="HTH-type_LysR_regulators"/>
</dbReference>
<dbReference type="EMBL" id="WHNX01000065">
    <property type="protein sequence ID" value="MPW27350.1"/>
    <property type="molecule type" value="Genomic_DNA"/>
</dbReference>
<dbReference type="Gene3D" id="3.40.190.290">
    <property type="match status" value="1"/>
</dbReference>
<dbReference type="GO" id="GO:0003677">
    <property type="term" value="F:DNA binding"/>
    <property type="evidence" value="ECO:0007669"/>
    <property type="project" value="UniProtKB-KW"/>
</dbReference>
<dbReference type="Pfam" id="PF03466">
    <property type="entry name" value="LysR_substrate"/>
    <property type="match status" value="1"/>
</dbReference>
<dbReference type="AlphaFoldDB" id="A0A6A7KCV3"/>
<comment type="similarity">
    <text evidence="1">Belongs to the LysR transcriptional regulatory family.</text>
</comment>
<proteinExistence type="inferred from homology"/>
<dbReference type="PANTHER" id="PTHR30419">
    <property type="entry name" value="HTH-TYPE TRANSCRIPTIONAL REGULATOR YBHD"/>
    <property type="match status" value="1"/>
</dbReference>
<evidence type="ECO:0000256" key="2">
    <source>
        <dbReference type="ARBA" id="ARBA00023015"/>
    </source>
</evidence>
<evidence type="ECO:0000256" key="3">
    <source>
        <dbReference type="ARBA" id="ARBA00023125"/>
    </source>
</evidence>
<dbReference type="InterPro" id="IPR000847">
    <property type="entry name" value="LysR_HTH_N"/>
</dbReference>
<protein>
    <submittedName>
        <fullName evidence="6">LysR family transcriptional regulator</fullName>
    </submittedName>
</protein>
<keyword evidence="2" id="KW-0805">Transcription regulation</keyword>
<keyword evidence="4" id="KW-0804">Transcription</keyword>
<comment type="caution">
    <text evidence="6">The sequence shown here is derived from an EMBL/GenBank/DDBJ whole genome shotgun (WGS) entry which is preliminary data.</text>
</comment>
<dbReference type="Pfam" id="PF00126">
    <property type="entry name" value="HTH_1"/>
    <property type="match status" value="1"/>
</dbReference>
<evidence type="ECO:0000256" key="1">
    <source>
        <dbReference type="ARBA" id="ARBA00009437"/>
    </source>
</evidence>
<organism evidence="6 7">
    <name type="scientific">Alkalibaculum sporogenes</name>
    <dbReference type="NCBI Taxonomy" id="2655001"/>
    <lineage>
        <taxon>Bacteria</taxon>
        <taxon>Bacillati</taxon>
        <taxon>Bacillota</taxon>
        <taxon>Clostridia</taxon>
        <taxon>Eubacteriales</taxon>
        <taxon>Eubacteriaceae</taxon>
        <taxon>Alkalibaculum</taxon>
    </lineage>
</organism>
<dbReference type="GO" id="GO:0005829">
    <property type="term" value="C:cytosol"/>
    <property type="evidence" value="ECO:0007669"/>
    <property type="project" value="TreeGrafter"/>
</dbReference>
<dbReference type="InterPro" id="IPR005119">
    <property type="entry name" value="LysR_subst-bd"/>
</dbReference>
<evidence type="ECO:0000313" key="6">
    <source>
        <dbReference type="EMBL" id="MPW27350.1"/>
    </source>
</evidence>
<reference evidence="6 7" key="1">
    <citation type="submission" date="2019-10" db="EMBL/GenBank/DDBJ databases">
        <title>Alkalibaculum tamaniensis sp.nov., a new alkaliphilic acetogen, isolated on methoxylated aromatics from a mud volcano.</title>
        <authorList>
            <person name="Khomyakova M.A."/>
            <person name="Merkel A.Y."/>
            <person name="Bonch-Osmolovskaya E.A."/>
            <person name="Slobodkin A.I."/>
        </authorList>
    </citation>
    <scope>NUCLEOTIDE SEQUENCE [LARGE SCALE GENOMIC DNA]</scope>
    <source>
        <strain evidence="6 7">M08DMB</strain>
    </source>
</reference>
<dbReference type="Proteomes" id="UP000440004">
    <property type="component" value="Unassembled WGS sequence"/>
</dbReference>
<gene>
    <name evidence="6" type="ORF">GC105_16420</name>
</gene>
<evidence type="ECO:0000256" key="4">
    <source>
        <dbReference type="ARBA" id="ARBA00023163"/>
    </source>
</evidence>
<dbReference type="RefSeq" id="WP_152806998.1">
    <property type="nucleotide sequence ID" value="NZ_WHNX01000065.1"/>
</dbReference>
<accession>A0A6A7KCV3</accession>
<dbReference type="SUPFAM" id="SSF46785">
    <property type="entry name" value="Winged helix' DNA-binding domain"/>
    <property type="match status" value="1"/>
</dbReference>